<dbReference type="EMBL" id="FNPH01000018">
    <property type="protein sequence ID" value="SDZ45285.1"/>
    <property type="molecule type" value="Genomic_DNA"/>
</dbReference>
<dbReference type="InterPro" id="IPR036890">
    <property type="entry name" value="HATPase_C_sf"/>
</dbReference>
<name>A0A1H3T6D8_9ACTN</name>
<dbReference type="InterPro" id="IPR050267">
    <property type="entry name" value="Anti-sigma-factor_SerPK"/>
</dbReference>
<sequence>MPSRMECQVNERRVNERLPVTVARLSGVLDTSTTAAVRTRLQRCLADQPEALVIDLGGLTVRHPSTLAVFGALARQAAAWPAVPVLLCAPDHVTAQQLAGSPVRRLLPVRATLDAALRDARSAGAAPRLRARLQPVRDACRQARELATEACGRWKLPEVADAARVVVSELVANGVRHAGTPLEVTLSLRQPYLHVAVHDGSVAAPRTVAPDLTDTGGRGILLIRQLARFWGSLPAADGKVVWASLAA</sequence>
<protein>
    <submittedName>
        <fullName evidence="3">Histidine kinase-like ATPase domain-containing protein</fullName>
    </submittedName>
</protein>
<dbReference type="SUPFAM" id="SSF52091">
    <property type="entry name" value="SpoIIaa-like"/>
    <property type="match status" value="1"/>
</dbReference>
<dbReference type="PANTHER" id="PTHR35526:SF3">
    <property type="entry name" value="ANTI-SIGMA-F FACTOR RSBW"/>
    <property type="match status" value="1"/>
</dbReference>
<organism evidence="3 4">
    <name type="scientific">Micromonospora pattaloongensis</name>
    <dbReference type="NCBI Taxonomy" id="405436"/>
    <lineage>
        <taxon>Bacteria</taxon>
        <taxon>Bacillati</taxon>
        <taxon>Actinomycetota</taxon>
        <taxon>Actinomycetes</taxon>
        <taxon>Micromonosporales</taxon>
        <taxon>Micromonosporaceae</taxon>
        <taxon>Micromonospora</taxon>
    </lineage>
</organism>
<dbReference type="CDD" id="cd16936">
    <property type="entry name" value="HATPase_RsbW-like"/>
    <property type="match status" value="1"/>
</dbReference>
<keyword evidence="1" id="KW-0723">Serine/threonine-protein kinase</keyword>
<reference evidence="4" key="1">
    <citation type="submission" date="2016-10" db="EMBL/GenBank/DDBJ databases">
        <authorList>
            <person name="Varghese N."/>
            <person name="Submissions S."/>
        </authorList>
    </citation>
    <scope>NUCLEOTIDE SEQUENCE [LARGE SCALE GENOMIC DNA]</scope>
    <source>
        <strain evidence="4">DSM 45245</strain>
    </source>
</reference>
<dbReference type="PANTHER" id="PTHR35526">
    <property type="entry name" value="ANTI-SIGMA-F FACTOR RSBW-RELATED"/>
    <property type="match status" value="1"/>
</dbReference>
<dbReference type="Pfam" id="PF01740">
    <property type="entry name" value="STAS"/>
    <property type="match status" value="1"/>
</dbReference>
<feature type="domain" description="STAS" evidence="2">
    <location>
        <begin position="10"/>
        <end position="120"/>
    </location>
</feature>
<dbReference type="InterPro" id="IPR003594">
    <property type="entry name" value="HATPase_dom"/>
</dbReference>
<dbReference type="InterPro" id="IPR036513">
    <property type="entry name" value="STAS_dom_sf"/>
</dbReference>
<keyword evidence="3" id="KW-0808">Transferase</keyword>
<dbReference type="Gene3D" id="3.30.565.10">
    <property type="entry name" value="Histidine kinase-like ATPase, C-terminal domain"/>
    <property type="match status" value="1"/>
</dbReference>
<keyword evidence="3" id="KW-0418">Kinase</keyword>
<dbReference type="Proteomes" id="UP000242415">
    <property type="component" value="Unassembled WGS sequence"/>
</dbReference>
<keyword evidence="4" id="KW-1185">Reference proteome</keyword>
<gene>
    <name evidence="3" type="ORF">SAMN05444365_11814</name>
</gene>
<accession>A0A1H3T6D8</accession>
<dbReference type="OrthoDB" id="3364147at2"/>
<dbReference type="Gene3D" id="3.30.750.24">
    <property type="entry name" value="STAS domain"/>
    <property type="match status" value="1"/>
</dbReference>
<dbReference type="PROSITE" id="PS50801">
    <property type="entry name" value="STAS"/>
    <property type="match status" value="1"/>
</dbReference>
<evidence type="ECO:0000256" key="1">
    <source>
        <dbReference type="ARBA" id="ARBA00022527"/>
    </source>
</evidence>
<dbReference type="GO" id="GO:0004674">
    <property type="term" value="F:protein serine/threonine kinase activity"/>
    <property type="evidence" value="ECO:0007669"/>
    <property type="project" value="UniProtKB-KW"/>
</dbReference>
<dbReference type="Pfam" id="PF13581">
    <property type="entry name" value="HATPase_c_2"/>
    <property type="match status" value="1"/>
</dbReference>
<dbReference type="AlphaFoldDB" id="A0A1H3T6D8"/>
<dbReference type="STRING" id="405436.SAMN05444365_11814"/>
<evidence type="ECO:0000313" key="3">
    <source>
        <dbReference type="EMBL" id="SDZ45285.1"/>
    </source>
</evidence>
<dbReference type="SUPFAM" id="SSF55874">
    <property type="entry name" value="ATPase domain of HSP90 chaperone/DNA topoisomerase II/histidine kinase"/>
    <property type="match status" value="1"/>
</dbReference>
<evidence type="ECO:0000313" key="4">
    <source>
        <dbReference type="Proteomes" id="UP000242415"/>
    </source>
</evidence>
<evidence type="ECO:0000259" key="2">
    <source>
        <dbReference type="PROSITE" id="PS50801"/>
    </source>
</evidence>
<dbReference type="InterPro" id="IPR002645">
    <property type="entry name" value="STAS_dom"/>
</dbReference>
<proteinExistence type="predicted"/>